<dbReference type="SMART" id="SM00320">
    <property type="entry name" value="WD40"/>
    <property type="match status" value="3"/>
</dbReference>
<evidence type="ECO:0000313" key="15">
    <source>
        <dbReference type="Proteomes" id="UP000183567"/>
    </source>
</evidence>
<comment type="pathway">
    <text evidence="11">tRNA modification; N(7)-methylguanine-tRNA biosynthesis.</text>
</comment>
<dbReference type="OrthoDB" id="339900at2759"/>
<comment type="subcellular location">
    <subcellularLocation>
        <location evidence="2">Membrane</location>
    </subcellularLocation>
    <subcellularLocation>
        <location evidence="1 11">Nucleus</location>
    </subcellularLocation>
</comment>
<dbReference type="InterPro" id="IPR036322">
    <property type="entry name" value="WD40_repeat_dom_sf"/>
</dbReference>
<evidence type="ECO:0000256" key="6">
    <source>
        <dbReference type="ARBA" id="ARBA00022694"/>
    </source>
</evidence>
<dbReference type="GO" id="GO:0043527">
    <property type="term" value="C:tRNA methyltransferase complex"/>
    <property type="evidence" value="ECO:0007669"/>
    <property type="project" value="TreeGrafter"/>
</dbReference>
<gene>
    <name evidence="14" type="ORF">AZE42_03249</name>
</gene>
<dbReference type="GO" id="GO:0106004">
    <property type="term" value="P:tRNA (guanine-N7)-methylation"/>
    <property type="evidence" value="ECO:0007669"/>
    <property type="project" value="UniProtKB-UniRule"/>
</dbReference>
<dbReference type="InterPro" id="IPR044890">
    <property type="entry name" value="TMEM14_sf"/>
</dbReference>
<evidence type="ECO:0000256" key="5">
    <source>
        <dbReference type="ARBA" id="ARBA00022692"/>
    </source>
</evidence>
<evidence type="ECO:0000256" key="8">
    <source>
        <dbReference type="ARBA" id="ARBA00022989"/>
    </source>
</evidence>
<keyword evidence="6 11" id="KW-0819">tRNA processing</keyword>
<evidence type="ECO:0000256" key="12">
    <source>
        <dbReference type="PROSITE-ProRule" id="PRU00221"/>
    </source>
</evidence>
<dbReference type="Gene3D" id="2.130.10.10">
    <property type="entry name" value="YVTN repeat-like/Quinoprotein amine dehydrogenase"/>
    <property type="match status" value="2"/>
</dbReference>
<evidence type="ECO:0000256" key="11">
    <source>
        <dbReference type="HAMAP-Rule" id="MF_03056"/>
    </source>
</evidence>
<keyword evidence="10 11" id="KW-0539">Nucleus</keyword>
<dbReference type="GO" id="GO:0016020">
    <property type="term" value="C:membrane"/>
    <property type="evidence" value="ECO:0007669"/>
    <property type="project" value="UniProtKB-SubCell"/>
</dbReference>
<organism evidence="14 15">
    <name type="scientific">Rhizopogon vesiculosus</name>
    <dbReference type="NCBI Taxonomy" id="180088"/>
    <lineage>
        <taxon>Eukaryota</taxon>
        <taxon>Fungi</taxon>
        <taxon>Dikarya</taxon>
        <taxon>Basidiomycota</taxon>
        <taxon>Agaricomycotina</taxon>
        <taxon>Agaricomycetes</taxon>
        <taxon>Agaricomycetidae</taxon>
        <taxon>Boletales</taxon>
        <taxon>Suillineae</taxon>
        <taxon>Rhizopogonaceae</taxon>
        <taxon>Rhizopogon</taxon>
    </lineage>
</organism>
<dbReference type="Gene3D" id="1.10.10.1740">
    <property type="entry name" value="Transmembrane protein 14-like"/>
    <property type="match status" value="1"/>
</dbReference>
<feature type="compositionally biased region" description="Basic and acidic residues" evidence="13">
    <location>
        <begin position="274"/>
        <end position="284"/>
    </location>
</feature>
<dbReference type="GO" id="GO:0005634">
    <property type="term" value="C:nucleus"/>
    <property type="evidence" value="ECO:0007669"/>
    <property type="project" value="UniProtKB-SubCell"/>
</dbReference>
<dbReference type="PANTHER" id="PTHR16288:SF0">
    <property type="entry name" value="TRNA (GUANINE-N(7)-)-METHYLTRANSFERASE NON-CATALYTIC SUBUNIT WDR4"/>
    <property type="match status" value="1"/>
</dbReference>
<feature type="compositionally biased region" description="Basic and acidic residues" evidence="13">
    <location>
        <begin position="256"/>
        <end position="265"/>
    </location>
</feature>
<dbReference type="UniPathway" id="UPA00989"/>
<evidence type="ECO:0000256" key="2">
    <source>
        <dbReference type="ARBA" id="ARBA00004370"/>
    </source>
</evidence>
<comment type="similarity">
    <text evidence="11">Belongs to the WD repeat TRM82 family.</text>
</comment>
<dbReference type="InterPro" id="IPR028884">
    <property type="entry name" value="Trm82"/>
</dbReference>
<dbReference type="GO" id="GO:0005829">
    <property type="term" value="C:cytosol"/>
    <property type="evidence" value="ECO:0007669"/>
    <property type="project" value="TreeGrafter"/>
</dbReference>
<dbReference type="PROSITE" id="PS50082">
    <property type="entry name" value="WD_REPEATS_2"/>
    <property type="match status" value="1"/>
</dbReference>
<dbReference type="HAMAP" id="MF_03056">
    <property type="entry name" value="TRM82"/>
    <property type="match status" value="1"/>
</dbReference>
<dbReference type="SUPFAM" id="SSF50978">
    <property type="entry name" value="WD40 repeat-like"/>
    <property type="match status" value="1"/>
</dbReference>
<comment type="function">
    <text evidence="11">Required for the formation of N(7)-methylguanine at position 46 (m7G46) in tRNA. In the complex, it is required to stabilize and induce conformational changes of the catalytic subunit.</text>
</comment>
<comment type="similarity">
    <text evidence="3">Belongs to the TMEM14 family.</text>
</comment>
<dbReference type="Proteomes" id="UP000183567">
    <property type="component" value="Unassembled WGS sequence"/>
</dbReference>
<dbReference type="Pfam" id="PF03647">
    <property type="entry name" value="Tmemb_14"/>
    <property type="match status" value="1"/>
</dbReference>
<dbReference type="AlphaFoldDB" id="A0A1J8RCE0"/>
<evidence type="ECO:0000256" key="13">
    <source>
        <dbReference type="SAM" id="MobiDB-lite"/>
    </source>
</evidence>
<evidence type="ECO:0000256" key="4">
    <source>
        <dbReference type="ARBA" id="ARBA00022574"/>
    </source>
</evidence>
<evidence type="ECO:0000256" key="1">
    <source>
        <dbReference type="ARBA" id="ARBA00004123"/>
    </source>
</evidence>
<keyword evidence="15" id="KW-1185">Reference proteome</keyword>
<keyword evidence="7 11" id="KW-0677">Repeat</keyword>
<dbReference type="Pfam" id="PF00400">
    <property type="entry name" value="WD40"/>
    <property type="match status" value="2"/>
</dbReference>
<proteinExistence type="inferred from homology"/>
<dbReference type="InterPro" id="IPR015943">
    <property type="entry name" value="WD40/YVTN_repeat-like_dom_sf"/>
</dbReference>
<feature type="repeat" description="WD" evidence="12">
    <location>
        <begin position="191"/>
        <end position="233"/>
    </location>
</feature>
<keyword evidence="5" id="KW-0812">Transmembrane</keyword>
<sequence>MPRYPHSRLFWRLEHSVVISGPHIQILDTNTGDVLHSTANFDGDYRVGIMASGPIRCAALSRCGKYLATSGDDKKLMVWEVSGLKLLSSREIPKKPTCINFTNNNDILVADKFGDILRHPLHPSSESSSQHTDDALVSRENPSGGQLILGHTSLLTTFLLTADEQYIVTADRDEHIRVSWYPQGYTIESYCLGHEKYVSAVHIPSWSPGILISGGGDSVLRLWDWFSGKPLRTIDIFSTVQPFMVVNVLKNKRGWKDENEDETKGKRGRGKNKAKLEETQGVDDRDAEDSQGSAIPEEQPGEVPTEVFVVHKVTSVPSMAHIIVFNVVGATAIFWFSMDDGSEPCIRYQQFYKPVIDFTLEEDGSLLVLLDADWSPQGIQTMGEGEASNCVEVRRWTSDNFSATDPSPLALSLNSCTLPATEADLKALDLYSDLSLLPKNVEVEAESRTQDLSEIALNDAATVDGGSNEKGMSKRELGRLKHKKALQRLQEGSCGESLDFGQEFTKYRMSAYPAYTMGGLCIVGGVTGYAKTRSIPSLVAGVGVGLLFLWSADAIRKGSPNGLEGALGASALLLLSSLPRIAKGPVPVVLAATSSAAGVYYGTKVYNLRSQ</sequence>
<keyword evidence="4 11" id="KW-0853">WD repeat</keyword>
<protein>
    <submittedName>
        <fullName evidence="14">Uncharacterized protein</fullName>
    </submittedName>
</protein>
<evidence type="ECO:0000256" key="9">
    <source>
        <dbReference type="ARBA" id="ARBA00023136"/>
    </source>
</evidence>
<dbReference type="InterPro" id="IPR001680">
    <property type="entry name" value="WD40_rpt"/>
</dbReference>
<reference evidence="14 15" key="1">
    <citation type="submission" date="2016-03" db="EMBL/GenBank/DDBJ databases">
        <title>Comparative genomics of the ectomycorrhizal sister species Rhizopogon vinicolor and Rhizopogon vesiculosus (Basidiomycota: Boletales) reveals a divergence of the mating type B locus.</title>
        <authorList>
            <person name="Mujic A.B."/>
            <person name="Kuo A."/>
            <person name="Tritt A."/>
            <person name="Lipzen A."/>
            <person name="Chen C."/>
            <person name="Johnson J."/>
            <person name="Sharma A."/>
            <person name="Barry K."/>
            <person name="Grigoriev I.V."/>
            <person name="Spatafora J.W."/>
        </authorList>
    </citation>
    <scope>NUCLEOTIDE SEQUENCE [LARGE SCALE GENOMIC DNA]</scope>
    <source>
        <strain evidence="14 15">AM-OR11-056</strain>
    </source>
</reference>
<evidence type="ECO:0000256" key="3">
    <source>
        <dbReference type="ARBA" id="ARBA00007590"/>
    </source>
</evidence>
<comment type="caution">
    <text evidence="14">The sequence shown here is derived from an EMBL/GenBank/DDBJ whole genome shotgun (WGS) entry which is preliminary data.</text>
</comment>
<feature type="region of interest" description="Disordered" evidence="13">
    <location>
        <begin position="256"/>
        <end position="301"/>
    </location>
</feature>
<evidence type="ECO:0000313" key="14">
    <source>
        <dbReference type="EMBL" id="OJA21564.1"/>
    </source>
</evidence>
<dbReference type="STRING" id="180088.A0A1J8RCE0"/>
<name>A0A1J8RCE0_9AGAM</name>
<evidence type="ECO:0000256" key="10">
    <source>
        <dbReference type="ARBA" id="ARBA00023242"/>
    </source>
</evidence>
<dbReference type="PANTHER" id="PTHR16288">
    <property type="entry name" value="WD40 REPEAT PROTEIN 4"/>
    <property type="match status" value="1"/>
</dbReference>
<accession>A0A1J8RCE0</accession>
<dbReference type="InterPro" id="IPR005349">
    <property type="entry name" value="TMEM14"/>
</dbReference>
<evidence type="ECO:0000256" key="7">
    <source>
        <dbReference type="ARBA" id="ARBA00022737"/>
    </source>
</evidence>
<dbReference type="EMBL" id="LVVM01000089">
    <property type="protein sequence ID" value="OJA21564.1"/>
    <property type="molecule type" value="Genomic_DNA"/>
</dbReference>
<keyword evidence="9" id="KW-0472">Membrane</keyword>
<keyword evidence="8" id="KW-1133">Transmembrane helix</keyword>